<accession>A0A4Y2HIA4</accession>
<gene>
    <name evidence="1" type="primary">TMEM94_0</name>
    <name evidence="1" type="ORF">AVEN_180617_1</name>
</gene>
<organism evidence="1 2">
    <name type="scientific">Araneus ventricosus</name>
    <name type="common">Orbweaver spider</name>
    <name type="synonym">Epeira ventricosa</name>
    <dbReference type="NCBI Taxonomy" id="182803"/>
    <lineage>
        <taxon>Eukaryota</taxon>
        <taxon>Metazoa</taxon>
        <taxon>Ecdysozoa</taxon>
        <taxon>Arthropoda</taxon>
        <taxon>Chelicerata</taxon>
        <taxon>Arachnida</taxon>
        <taxon>Araneae</taxon>
        <taxon>Araneomorphae</taxon>
        <taxon>Entelegynae</taxon>
        <taxon>Araneoidea</taxon>
        <taxon>Araneidae</taxon>
        <taxon>Araneus</taxon>
    </lineage>
</organism>
<feature type="non-terminal residue" evidence="1">
    <location>
        <position position="181"/>
    </location>
</feature>
<dbReference type="EMBL" id="BGPR01103057">
    <property type="protein sequence ID" value="GBM65057.1"/>
    <property type="molecule type" value="Genomic_DNA"/>
</dbReference>
<name>A0A4Y2HIA4_ARAVE</name>
<dbReference type="PANTHER" id="PTHR13219">
    <property type="entry name" value="TRANSMEMBRANE PROTEIN 94"/>
    <property type="match status" value="1"/>
</dbReference>
<keyword evidence="1" id="KW-0472">Membrane</keyword>
<proteinExistence type="predicted"/>
<feature type="non-terminal residue" evidence="1">
    <location>
        <position position="1"/>
    </location>
</feature>
<dbReference type="InterPro" id="IPR039720">
    <property type="entry name" value="TMEM94"/>
</dbReference>
<dbReference type="AlphaFoldDB" id="A0A4Y2HIA4"/>
<comment type="caution">
    <text evidence="1">The sequence shown here is derived from an EMBL/GenBank/DDBJ whole genome shotgun (WGS) entry which is preliminary data.</text>
</comment>
<keyword evidence="2" id="KW-1185">Reference proteome</keyword>
<evidence type="ECO:0000313" key="1">
    <source>
        <dbReference type="EMBL" id="GBM65057.1"/>
    </source>
</evidence>
<keyword evidence="1" id="KW-0812">Transmembrane</keyword>
<dbReference type="OrthoDB" id="5568754at2759"/>
<reference evidence="1 2" key="1">
    <citation type="journal article" date="2019" name="Sci. Rep.">
        <title>Orb-weaving spider Araneus ventricosus genome elucidates the spidroin gene catalogue.</title>
        <authorList>
            <person name="Kono N."/>
            <person name="Nakamura H."/>
            <person name="Ohtoshi R."/>
            <person name="Moran D.A.P."/>
            <person name="Shinohara A."/>
            <person name="Yoshida Y."/>
            <person name="Fujiwara M."/>
            <person name="Mori M."/>
            <person name="Tomita M."/>
            <person name="Arakawa K."/>
        </authorList>
    </citation>
    <scope>NUCLEOTIDE SEQUENCE [LARGE SCALE GENOMIC DNA]</scope>
</reference>
<evidence type="ECO:0000313" key="2">
    <source>
        <dbReference type="Proteomes" id="UP000499080"/>
    </source>
</evidence>
<sequence>YHPGSQVEVLDLTHNLHSPFGIQFDDPNWKFYTDNLKPLGLGILLNTCNPKAQEHYTKFSDHIACESLYNESAVPVVNKRCLCELAKQIGFADSVVDFYELEQQIGIFRHVHPEIVQKGKLARSLNFPRLKMPFPNMTCAILKDLHRGSNQLFSQGTADLILDACNEYWDGADIRVLTESD</sequence>
<dbReference type="Proteomes" id="UP000499080">
    <property type="component" value="Unassembled WGS sequence"/>
</dbReference>
<dbReference type="PANTHER" id="PTHR13219:SF6">
    <property type="entry name" value="TRANSMEMBRANE PROTEIN 94"/>
    <property type="match status" value="1"/>
</dbReference>
<protein>
    <submittedName>
        <fullName evidence="1">Transmembrane protein 94</fullName>
    </submittedName>
</protein>